<comment type="caution">
    <text evidence="1">The sequence shown here is derived from an EMBL/GenBank/DDBJ whole genome shotgun (WGS) entry which is preliminary data.</text>
</comment>
<gene>
    <name evidence="1" type="ORF">CHARACLAT_018556</name>
</gene>
<protein>
    <recommendedName>
        <fullName evidence="3">Secreted protein</fullName>
    </recommendedName>
</protein>
<dbReference type="Proteomes" id="UP001352852">
    <property type="component" value="Unassembled WGS sequence"/>
</dbReference>
<name>A0ABU7EV26_9TELE</name>
<dbReference type="EMBL" id="JAHUTJ010067204">
    <property type="protein sequence ID" value="MED6290944.1"/>
    <property type="molecule type" value="Genomic_DNA"/>
</dbReference>
<evidence type="ECO:0000313" key="2">
    <source>
        <dbReference type="Proteomes" id="UP001352852"/>
    </source>
</evidence>
<organism evidence="1 2">
    <name type="scientific">Characodon lateralis</name>
    <dbReference type="NCBI Taxonomy" id="208331"/>
    <lineage>
        <taxon>Eukaryota</taxon>
        <taxon>Metazoa</taxon>
        <taxon>Chordata</taxon>
        <taxon>Craniata</taxon>
        <taxon>Vertebrata</taxon>
        <taxon>Euteleostomi</taxon>
        <taxon>Actinopterygii</taxon>
        <taxon>Neopterygii</taxon>
        <taxon>Teleostei</taxon>
        <taxon>Neoteleostei</taxon>
        <taxon>Acanthomorphata</taxon>
        <taxon>Ovalentaria</taxon>
        <taxon>Atherinomorphae</taxon>
        <taxon>Cyprinodontiformes</taxon>
        <taxon>Goodeidae</taxon>
        <taxon>Characodon</taxon>
    </lineage>
</organism>
<keyword evidence="2" id="KW-1185">Reference proteome</keyword>
<evidence type="ECO:0008006" key="3">
    <source>
        <dbReference type="Google" id="ProtNLM"/>
    </source>
</evidence>
<reference evidence="1 2" key="1">
    <citation type="submission" date="2021-06" db="EMBL/GenBank/DDBJ databases">
        <authorList>
            <person name="Palmer J.M."/>
        </authorList>
    </citation>
    <scope>NUCLEOTIDE SEQUENCE [LARGE SCALE GENOMIC DNA]</scope>
    <source>
        <strain evidence="1 2">CL_MEX2019</strain>
        <tissue evidence="1">Muscle</tissue>
    </source>
</reference>
<evidence type="ECO:0000313" key="1">
    <source>
        <dbReference type="EMBL" id="MED6290944.1"/>
    </source>
</evidence>
<proteinExistence type="predicted"/>
<accession>A0ABU7EV26</accession>
<sequence length="119" mass="12574">MKGLCLSAGLGTPWAPPGGAGGGVWGEGRLGISTESAESAAPATRSRISGRRRVRVRHSRSWSYCCNRCIVRSHGFESLEGFTRASIFPPASPPPSACLHLFMAACQKALSSGFLLLIE</sequence>